<keyword evidence="4" id="KW-1185">Reference proteome</keyword>
<gene>
    <name evidence="3" type="ORF">FC093_03605</name>
</gene>
<dbReference type="AlphaFoldDB" id="A0A4V5UV09"/>
<accession>A0A4V5UV09</accession>
<dbReference type="EMBL" id="SZQL01000002">
    <property type="protein sequence ID" value="TKK70793.1"/>
    <property type="molecule type" value="Genomic_DNA"/>
</dbReference>
<dbReference type="InterPro" id="IPR052226">
    <property type="entry name" value="UPF0332_toxin"/>
</dbReference>
<dbReference type="PANTHER" id="PTHR36565">
    <property type="entry name" value="UPF0332 PROTEIN TM_1000"/>
    <property type="match status" value="1"/>
</dbReference>
<dbReference type="Proteomes" id="UP000305848">
    <property type="component" value="Unassembled WGS sequence"/>
</dbReference>
<protein>
    <submittedName>
        <fullName evidence="3">HEPN domain-containing protein</fullName>
    </submittedName>
</protein>
<evidence type="ECO:0000259" key="2">
    <source>
        <dbReference type="Pfam" id="PF05168"/>
    </source>
</evidence>
<dbReference type="RefSeq" id="WP_137260392.1">
    <property type="nucleotide sequence ID" value="NZ_SZQL01000002.1"/>
</dbReference>
<dbReference type="Gene3D" id="1.20.120.330">
    <property type="entry name" value="Nucleotidyltransferases domain 2"/>
    <property type="match status" value="1"/>
</dbReference>
<dbReference type="InterPro" id="IPR007842">
    <property type="entry name" value="HEPN_dom"/>
</dbReference>
<dbReference type="OrthoDB" id="1494057at2"/>
<proteinExistence type="inferred from homology"/>
<dbReference type="PANTHER" id="PTHR36565:SF1">
    <property type="entry name" value="UPF0332 PROTEIN TM_1000"/>
    <property type="match status" value="1"/>
</dbReference>
<dbReference type="Pfam" id="PF05168">
    <property type="entry name" value="HEPN"/>
    <property type="match status" value="1"/>
</dbReference>
<comment type="caution">
    <text evidence="3">The sequence shown here is derived from an EMBL/GenBank/DDBJ whole genome shotgun (WGS) entry which is preliminary data.</text>
</comment>
<comment type="similarity">
    <text evidence="1">Belongs to the UPF0332 family.</text>
</comment>
<name>A0A4V5UV09_9BACT</name>
<evidence type="ECO:0000313" key="4">
    <source>
        <dbReference type="Proteomes" id="UP000305848"/>
    </source>
</evidence>
<organism evidence="3 4">
    <name type="scientific">Ilyomonas limi</name>
    <dbReference type="NCBI Taxonomy" id="2575867"/>
    <lineage>
        <taxon>Bacteria</taxon>
        <taxon>Pseudomonadati</taxon>
        <taxon>Bacteroidota</taxon>
        <taxon>Chitinophagia</taxon>
        <taxon>Chitinophagales</taxon>
        <taxon>Chitinophagaceae</taxon>
        <taxon>Ilyomonas</taxon>
    </lineage>
</organism>
<sequence length="127" mass="15064">MNKEKIDQRLKKCRQALGDAYYLLQDERYLAAVNRMYYAAFYAITAFFASKNWVVKTHSGVKSKVYIELTSQNLITIEESKTFDLLSSKRHEFDYDDEVDYNVKDILHLYEKTKEFIIKIESLIIND</sequence>
<reference evidence="3 4" key="1">
    <citation type="submission" date="2019-05" db="EMBL/GenBank/DDBJ databases">
        <title>Panacibacter sp. strain 17mud1-8 Genome sequencing and assembly.</title>
        <authorList>
            <person name="Chhetri G."/>
        </authorList>
    </citation>
    <scope>NUCLEOTIDE SEQUENCE [LARGE SCALE GENOMIC DNA]</scope>
    <source>
        <strain evidence="3 4">17mud1-8</strain>
    </source>
</reference>
<evidence type="ECO:0000313" key="3">
    <source>
        <dbReference type="EMBL" id="TKK70793.1"/>
    </source>
</evidence>
<feature type="domain" description="HEPN" evidence="2">
    <location>
        <begin position="9"/>
        <end position="119"/>
    </location>
</feature>
<evidence type="ECO:0000256" key="1">
    <source>
        <dbReference type="ARBA" id="ARBA00038248"/>
    </source>
</evidence>